<dbReference type="OrthoDB" id="10255013at2759"/>
<evidence type="ECO:0000256" key="2">
    <source>
        <dbReference type="ARBA" id="ARBA00009063"/>
    </source>
</evidence>
<keyword evidence="3 7" id="KW-0812">Transmembrane</keyword>
<dbReference type="PANTHER" id="PTHR19957">
    <property type="entry name" value="SYNTAXIN"/>
    <property type="match status" value="1"/>
</dbReference>
<dbReference type="GO" id="GO:0048278">
    <property type="term" value="P:vesicle docking"/>
    <property type="evidence" value="ECO:0007669"/>
    <property type="project" value="TreeGrafter"/>
</dbReference>
<dbReference type="InterPro" id="IPR045242">
    <property type="entry name" value="Syntaxin"/>
</dbReference>
<dbReference type="GO" id="GO:0005484">
    <property type="term" value="F:SNAP receptor activity"/>
    <property type="evidence" value="ECO:0007669"/>
    <property type="project" value="InterPro"/>
</dbReference>
<dbReference type="GO" id="GO:0012505">
    <property type="term" value="C:endomembrane system"/>
    <property type="evidence" value="ECO:0007669"/>
    <property type="project" value="TreeGrafter"/>
</dbReference>
<feature type="transmembrane region" description="Helical" evidence="7">
    <location>
        <begin position="264"/>
        <end position="285"/>
    </location>
</feature>
<evidence type="ECO:0000256" key="6">
    <source>
        <dbReference type="ARBA" id="ARBA00023136"/>
    </source>
</evidence>
<sequence>MSNPYYNNGANTGSYEMSSFKYGGEDDFVAFMNEIQDINSQLDNYSNLVDLIANKQRNYIQELDLNDEDVDYSSKQIDALVLEASSLQSELKSRIKNVQTQAAQLRNPQKVDQAESLRNKFLDLIQKYRLTESNNREQTRVQAERQYRIVKPDATDEEVHAVVEDGSSNQQIFQQALMQLNRRGEARTVLNEVQVRHRELLKLEKTMAELTQLFHDMEELVIEQDQPIQQIEEQINTAQHDIEQGVGHTQKAVVSAKKARKKKLWCFFIIVLIIVILALILGIYFGTK</sequence>
<dbReference type="PROSITE" id="PS00914">
    <property type="entry name" value="SYNTAXIN"/>
    <property type="match status" value="1"/>
</dbReference>
<accession>A0A1L0BQN2</accession>
<dbReference type="Gene3D" id="1.20.58.70">
    <property type="match status" value="1"/>
</dbReference>
<comment type="similarity">
    <text evidence="2">Belongs to the syntaxin family.</text>
</comment>
<evidence type="ECO:0000313" key="12">
    <source>
        <dbReference type="Proteomes" id="UP000182334"/>
    </source>
</evidence>
<dbReference type="PANTHER" id="PTHR19957:SF307">
    <property type="entry name" value="PROTEIN SSO1-RELATED"/>
    <property type="match status" value="1"/>
</dbReference>
<dbReference type="GO" id="GO:0005886">
    <property type="term" value="C:plasma membrane"/>
    <property type="evidence" value="ECO:0007669"/>
    <property type="project" value="TreeGrafter"/>
</dbReference>
<dbReference type="GO" id="GO:0000149">
    <property type="term" value="F:SNARE binding"/>
    <property type="evidence" value="ECO:0007669"/>
    <property type="project" value="TreeGrafter"/>
</dbReference>
<dbReference type="FunFam" id="1.20.58.70:FF:000008">
    <property type="entry name" value="Syntaxin family protein"/>
    <property type="match status" value="1"/>
</dbReference>
<dbReference type="InterPro" id="IPR006012">
    <property type="entry name" value="Syntaxin/epimorphin_CS"/>
</dbReference>
<evidence type="ECO:0000256" key="7">
    <source>
        <dbReference type="SAM" id="Phobius"/>
    </source>
</evidence>
<dbReference type="GO" id="GO:0031201">
    <property type="term" value="C:SNARE complex"/>
    <property type="evidence" value="ECO:0007669"/>
    <property type="project" value="TreeGrafter"/>
</dbReference>
<dbReference type="Proteomes" id="UP000182259">
    <property type="component" value="Chromosome VI"/>
</dbReference>
<protein>
    <submittedName>
        <fullName evidence="9">CIC11C00000004131</fullName>
    </submittedName>
    <submittedName>
        <fullName evidence="10">CIC11C00000005240</fullName>
    </submittedName>
</protein>
<keyword evidence="5" id="KW-0175">Coiled coil</keyword>
<comment type="subcellular location">
    <subcellularLocation>
        <location evidence="1">Membrane</location>
        <topology evidence="1">Single-pass type IV membrane protein</topology>
    </subcellularLocation>
</comment>
<dbReference type="STRING" id="45354.A0A1L0BQN2"/>
<proteinExistence type="inferred from homology"/>
<dbReference type="Pfam" id="PF05739">
    <property type="entry name" value="SNARE"/>
    <property type="match status" value="1"/>
</dbReference>
<dbReference type="Proteomes" id="UP000182334">
    <property type="component" value="Chromosome IV"/>
</dbReference>
<dbReference type="EMBL" id="LT635759">
    <property type="protein sequence ID" value="SGZ53649.1"/>
    <property type="molecule type" value="Genomic_DNA"/>
</dbReference>
<evidence type="ECO:0000256" key="1">
    <source>
        <dbReference type="ARBA" id="ARBA00004211"/>
    </source>
</evidence>
<dbReference type="AlphaFoldDB" id="A0A1L0BQN2"/>
<dbReference type="GO" id="GO:0006886">
    <property type="term" value="P:intracellular protein transport"/>
    <property type="evidence" value="ECO:0007669"/>
    <property type="project" value="InterPro"/>
</dbReference>
<dbReference type="PROSITE" id="PS50192">
    <property type="entry name" value="T_SNARE"/>
    <property type="match status" value="1"/>
</dbReference>
<dbReference type="InterPro" id="IPR010989">
    <property type="entry name" value="SNARE"/>
</dbReference>
<dbReference type="InterPro" id="IPR006011">
    <property type="entry name" value="Syntaxin_N"/>
</dbReference>
<evidence type="ECO:0000259" key="8">
    <source>
        <dbReference type="PROSITE" id="PS50192"/>
    </source>
</evidence>
<evidence type="ECO:0000256" key="3">
    <source>
        <dbReference type="ARBA" id="ARBA00022692"/>
    </source>
</evidence>
<evidence type="ECO:0000313" key="11">
    <source>
        <dbReference type="Proteomes" id="UP000182259"/>
    </source>
</evidence>
<dbReference type="CDD" id="cd15849">
    <property type="entry name" value="SNARE_Sso1"/>
    <property type="match status" value="1"/>
</dbReference>
<dbReference type="SMART" id="SM00397">
    <property type="entry name" value="t_SNARE"/>
    <property type="match status" value="1"/>
</dbReference>
<keyword evidence="12" id="KW-1185">Reference proteome</keyword>
<dbReference type="GO" id="GO:0006887">
    <property type="term" value="P:exocytosis"/>
    <property type="evidence" value="ECO:0007669"/>
    <property type="project" value="TreeGrafter"/>
</dbReference>
<dbReference type="EMBL" id="LT635769">
    <property type="protein sequence ID" value="SGZ58295.1"/>
    <property type="molecule type" value="Genomic_DNA"/>
</dbReference>
<evidence type="ECO:0000313" key="9">
    <source>
        <dbReference type="EMBL" id="SGZ53649.1"/>
    </source>
</evidence>
<dbReference type="SUPFAM" id="SSF47661">
    <property type="entry name" value="t-snare proteins"/>
    <property type="match status" value="1"/>
</dbReference>
<organism evidence="9 12">
    <name type="scientific">Sungouiella intermedia</name>
    <dbReference type="NCBI Taxonomy" id="45354"/>
    <lineage>
        <taxon>Eukaryota</taxon>
        <taxon>Fungi</taxon>
        <taxon>Dikarya</taxon>
        <taxon>Ascomycota</taxon>
        <taxon>Saccharomycotina</taxon>
        <taxon>Pichiomycetes</taxon>
        <taxon>Metschnikowiaceae</taxon>
        <taxon>Sungouiella</taxon>
    </lineage>
</organism>
<feature type="domain" description="T-SNARE coiled-coil homology" evidence="8">
    <location>
        <begin position="190"/>
        <end position="252"/>
    </location>
</feature>
<evidence type="ECO:0000313" key="10">
    <source>
        <dbReference type="EMBL" id="SGZ58295.1"/>
    </source>
</evidence>
<name>A0A1L0BQN2_9ASCO</name>
<dbReference type="Pfam" id="PF00804">
    <property type="entry name" value="Syntaxin"/>
    <property type="match status" value="1"/>
</dbReference>
<keyword evidence="6 7" id="KW-0472">Membrane</keyword>
<dbReference type="GO" id="GO:0006906">
    <property type="term" value="P:vesicle fusion"/>
    <property type="evidence" value="ECO:0007669"/>
    <property type="project" value="TreeGrafter"/>
</dbReference>
<evidence type="ECO:0000256" key="4">
    <source>
        <dbReference type="ARBA" id="ARBA00022989"/>
    </source>
</evidence>
<keyword evidence="4 7" id="KW-1133">Transmembrane helix</keyword>
<reference evidence="11 12" key="1">
    <citation type="submission" date="2016-10" db="EMBL/GenBank/DDBJ databases">
        <authorList>
            <person name="de Groot N.N."/>
        </authorList>
    </citation>
    <scope>NUCLEOTIDE SEQUENCE [LARGE SCALE GENOMIC DNA]</scope>
    <source>
        <strain evidence="9 12">CBS 141442</strain>
        <strain evidence="10 11">PYCC 4715</strain>
    </source>
</reference>
<dbReference type="InterPro" id="IPR000727">
    <property type="entry name" value="T_SNARE_dom"/>
</dbReference>
<gene>
    <name evidence="10" type="ORF">SAMEA4029009_CIC11G00000005240</name>
    <name evidence="9" type="ORF">SAMEA4029010_CIC11G00000004131</name>
</gene>
<evidence type="ECO:0000256" key="5">
    <source>
        <dbReference type="ARBA" id="ARBA00023054"/>
    </source>
</evidence>